<keyword evidence="17" id="KW-0969">Cilium</keyword>
<evidence type="ECO:0000256" key="11">
    <source>
        <dbReference type="ARBA" id="ARBA00025936"/>
    </source>
</evidence>
<comment type="subcellular location">
    <subcellularLocation>
        <location evidence="2 12">Bacterial flagellum basal body</location>
    </subcellularLocation>
    <subcellularLocation>
        <location evidence="3">Cell membrane</location>
        <topology evidence="3">Multi-pass membrane protein</topology>
    </subcellularLocation>
</comment>
<dbReference type="Pfam" id="PF08345">
    <property type="entry name" value="YscJ_FliF_C"/>
    <property type="match status" value="1"/>
</dbReference>
<feature type="domain" description="Flagellar M-ring N-terminal" evidence="15">
    <location>
        <begin position="61"/>
        <end position="235"/>
    </location>
</feature>
<evidence type="ECO:0000256" key="13">
    <source>
        <dbReference type="SAM" id="MobiDB-lite"/>
    </source>
</evidence>
<reference evidence="17 18" key="1">
    <citation type="submission" date="2006-03" db="EMBL/GenBank/DDBJ databases">
        <title>Complete sequence of Shewanella denitrificans OS217.</title>
        <authorList>
            <consortium name="US DOE Joint Genome Institute"/>
            <person name="Copeland A."/>
            <person name="Lucas S."/>
            <person name="Lapidus A."/>
            <person name="Barry K."/>
            <person name="Detter J.C."/>
            <person name="Glavina del Rio T."/>
            <person name="Hammon N."/>
            <person name="Israni S."/>
            <person name="Dalin E."/>
            <person name="Tice H."/>
            <person name="Pitluck S."/>
            <person name="Brettin T."/>
            <person name="Bruce D."/>
            <person name="Han C."/>
            <person name="Tapia R."/>
            <person name="Gilna P."/>
            <person name="Kiss H."/>
            <person name="Schmutz J."/>
            <person name="Larimer F."/>
            <person name="Land M."/>
            <person name="Hauser L."/>
            <person name="Kyrpides N."/>
            <person name="Lykidis A."/>
            <person name="Richardson P."/>
        </authorList>
    </citation>
    <scope>NUCLEOTIDE SEQUENCE [LARGE SCALE GENOMIC DNA]</scope>
    <source>
        <strain evidence="18">OS217 / ATCC BAA-1090 / DSM 15013</strain>
    </source>
</reference>
<accession>Q12HZ2</accession>
<evidence type="ECO:0000256" key="5">
    <source>
        <dbReference type="ARBA" id="ARBA00017949"/>
    </source>
</evidence>
<dbReference type="NCBIfam" id="TIGR00206">
    <property type="entry name" value="fliF"/>
    <property type="match status" value="1"/>
</dbReference>
<gene>
    <name evidence="17" type="ordered locus">Sden_3659</name>
</gene>
<evidence type="ECO:0000313" key="18">
    <source>
        <dbReference type="Proteomes" id="UP000001982"/>
    </source>
</evidence>
<dbReference type="InterPro" id="IPR043427">
    <property type="entry name" value="YscJ/FliF"/>
</dbReference>
<comment type="function">
    <text evidence="1 12">The M ring may be actively involved in energy transduction.</text>
</comment>
<dbReference type="EMBL" id="CP000302">
    <property type="protein sequence ID" value="ABE56934.1"/>
    <property type="molecule type" value="Genomic_DNA"/>
</dbReference>
<evidence type="ECO:0000256" key="6">
    <source>
        <dbReference type="ARBA" id="ARBA00022475"/>
    </source>
</evidence>
<evidence type="ECO:0000256" key="1">
    <source>
        <dbReference type="ARBA" id="ARBA00003820"/>
    </source>
</evidence>
<dbReference type="KEGG" id="sdn:Sden_3659"/>
<dbReference type="PANTHER" id="PTHR30046:SF0">
    <property type="entry name" value="FLAGELLAR M-RING PROTEIN"/>
    <property type="match status" value="1"/>
</dbReference>
<dbReference type="HOGENOM" id="CLU_028108_1_1_6"/>
<protein>
    <recommendedName>
        <fullName evidence="5 12">Flagellar M-ring protein</fullName>
    </recommendedName>
</protein>
<keyword evidence="10 12" id="KW-0975">Bacterial flagellum</keyword>
<dbReference type="Gene3D" id="3.30.300.30">
    <property type="match status" value="1"/>
</dbReference>
<dbReference type="PANTHER" id="PTHR30046">
    <property type="entry name" value="FLAGELLAR M-RING PROTEIN"/>
    <property type="match status" value="1"/>
</dbReference>
<dbReference type="Proteomes" id="UP000001982">
    <property type="component" value="Chromosome"/>
</dbReference>
<dbReference type="InterPro" id="IPR045851">
    <property type="entry name" value="AMP-bd_C_sf"/>
</dbReference>
<keyword evidence="18" id="KW-1185">Reference proteome</keyword>
<organism evidence="17 18">
    <name type="scientific">Shewanella denitrificans (strain OS217 / ATCC BAA-1090 / DSM 15013)</name>
    <dbReference type="NCBI Taxonomy" id="318161"/>
    <lineage>
        <taxon>Bacteria</taxon>
        <taxon>Pseudomonadati</taxon>
        <taxon>Pseudomonadota</taxon>
        <taxon>Gammaproteobacteria</taxon>
        <taxon>Alteromonadales</taxon>
        <taxon>Shewanellaceae</taxon>
        <taxon>Shewanella</taxon>
    </lineage>
</organism>
<evidence type="ECO:0000259" key="15">
    <source>
        <dbReference type="Pfam" id="PF01514"/>
    </source>
</evidence>
<keyword evidence="6" id="KW-1003">Cell membrane</keyword>
<dbReference type="GO" id="GO:0003774">
    <property type="term" value="F:cytoskeletal motor activity"/>
    <property type="evidence" value="ECO:0007669"/>
    <property type="project" value="InterPro"/>
</dbReference>
<name>Q12HZ2_SHEDO</name>
<evidence type="ECO:0000256" key="3">
    <source>
        <dbReference type="ARBA" id="ARBA00004651"/>
    </source>
</evidence>
<dbReference type="PIRSF" id="PIRSF004862">
    <property type="entry name" value="FliF"/>
    <property type="match status" value="1"/>
</dbReference>
<keyword evidence="7 14" id="KW-0812">Transmembrane</keyword>
<dbReference type="STRING" id="318161.Sden_3659"/>
<dbReference type="GO" id="GO:0005886">
    <property type="term" value="C:plasma membrane"/>
    <property type="evidence" value="ECO:0007669"/>
    <property type="project" value="UniProtKB-SubCell"/>
</dbReference>
<dbReference type="InterPro" id="IPR006182">
    <property type="entry name" value="FliF_N_dom"/>
</dbReference>
<evidence type="ECO:0000313" key="17">
    <source>
        <dbReference type="EMBL" id="ABE56934.1"/>
    </source>
</evidence>
<evidence type="ECO:0000256" key="14">
    <source>
        <dbReference type="SAM" id="Phobius"/>
    </source>
</evidence>
<evidence type="ECO:0000256" key="12">
    <source>
        <dbReference type="PIRNR" id="PIRNR004862"/>
    </source>
</evidence>
<keyword evidence="17" id="KW-0282">Flagellum</keyword>
<evidence type="ECO:0000256" key="2">
    <source>
        <dbReference type="ARBA" id="ARBA00004117"/>
    </source>
</evidence>
<keyword evidence="17" id="KW-0966">Cell projection</keyword>
<keyword evidence="8 14" id="KW-1133">Transmembrane helix</keyword>
<dbReference type="GO" id="GO:0009431">
    <property type="term" value="C:bacterial-type flagellum basal body, MS ring"/>
    <property type="evidence" value="ECO:0007669"/>
    <property type="project" value="InterPro"/>
</dbReference>
<feature type="transmembrane region" description="Helical" evidence="14">
    <location>
        <begin position="39"/>
        <end position="60"/>
    </location>
</feature>
<feature type="domain" description="Flagellar M-ring C-terminal" evidence="16">
    <location>
        <begin position="270"/>
        <end position="422"/>
    </location>
</feature>
<evidence type="ECO:0000256" key="7">
    <source>
        <dbReference type="ARBA" id="ARBA00022692"/>
    </source>
</evidence>
<dbReference type="AlphaFoldDB" id="Q12HZ2"/>
<dbReference type="Pfam" id="PF01514">
    <property type="entry name" value="YscJ_FliF"/>
    <property type="match status" value="1"/>
</dbReference>
<keyword evidence="9 14" id="KW-0472">Membrane</keyword>
<evidence type="ECO:0000256" key="10">
    <source>
        <dbReference type="ARBA" id="ARBA00023143"/>
    </source>
</evidence>
<proteinExistence type="inferred from homology"/>
<dbReference type="OrthoDB" id="8554211at2"/>
<dbReference type="InterPro" id="IPR013556">
    <property type="entry name" value="Flag_M-ring_C"/>
</dbReference>
<dbReference type="InterPro" id="IPR000067">
    <property type="entry name" value="FlgMring_FliF"/>
</dbReference>
<comment type="subunit">
    <text evidence="11">The basal body constitutes a major portion of the flagellar organelle and consists of four rings (L,P,S, and M) mounted on a central rod. The M ring is integral to the inner membrane of the cell and may be connected to the flagellar rod via the S ring. The S (supramembrane ring) lies just distal to the M ring. The L and P rings lie in the outer membrane and the periplasmic space, respectively.</text>
</comment>
<dbReference type="RefSeq" id="WP_011498073.1">
    <property type="nucleotide sequence ID" value="NC_007954.1"/>
</dbReference>
<feature type="region of interest" description="Disordered" evidence="13">
    <location>
        <begin position="322"/>
        <end position="343"/>
    </location>
</feature>
<dbReference type="eggNOG" id="COG1766">
    <property type="taxonomic scope" value="Bacteria"/>
</dbReference>
<sequence length="565" mass="61835">MSTNVIQSEQEIQGEIQSPSLFSSAAQGWRRFTQGDKQVMVLALLATVVASVIVIMLWTASQGYRPLYGSQENVETSQVIEVLEAEGIYYRIESHTGLVLVADDQLGKARMLLAARGVKAKVPSGMDELDSSSLGTSQFMEQAKYRHGLEGELARSIMSLKNVRSARVHLAIPKRSLFIRQTPELPTASVMLQLSPGAELSQSQVEAVVNLVAGSVTGMETSGVKIVDQEGRFLSANINEDQDMTQARDRQITYTRELEQNLMHNASSMLEAILGPNNFQVKIAAKVNFNQIEETKEALDPQSVLVQERTSSDDKNAALAQGIPGALSNQPPQAAEGDKKDNTRNLRQEANRQFDVGRSVRHIRYQQMQLENISVSVLVNNTVATGLTTDDAELTKLGSMVKDAIGFSSERGDSFSINAFAFSVPTVAEFEPLPWWQVEDYQAYLRYLIGGLLGLGLILFVLRPLVSHLTFTAKHVDNETREPETINLAKSAESTTAESNTTTRAAISQGHSAEKSTAEWLGGLNLPEPGSPLTVQMEHLGMLANQEPARVAEVLAHWIGDKDAD</sequence>
<dbReference type="GO" id="GO:0071973">
    <property type="term" value="P:bacterial-type flagellum-dependent cell motility"/>
    <property type="evidence" value="ECO:0007669"/>
    <property type="project" value="InterPro"/>
</dbReference>
<evidence type="ECO:0000256" key="4">
    <source>
        <dbReference type="ARBA" id="ARBA00007971"/>
    </source>
</evidence>
<comment type="similarity">
    <text evidence="4 12">Belongs to the FliF family.</text>
</comment>
<evidence type="ECO:0000256" key="9">
    <source>
        <dbReference type="ARBA" id="ARBA00023136"/>
    </source>
</evidence>
<evidence type="ECO:0000259" key="16">
    <source>
        <dbReference type="Pfam" id="PF08345"/>
    </source>
</evidence>
<dbReference type="PRINTS" id="PR01009">
    <property type="entry name" value="FLGMRINGFLIF"/>
</dbReference>
<evidence type="ECO:0000256" key="8">
    <source>
        <dbReference type="ARBA" id="ARBA00022989"/>
    </source>
</evidence>